<evidence type="ECO:0008006" key="3">
    <source>
        <dbReference type="Google" id="ProtNLM"/>
    </source>
</evidence>
<accession>A0A0M6XLQ8</accession>
<dbReference type="AlphaFoldDB" id="A0A0M6XLQ8"/>
<organism evidence="1 2">
    <name type="scientific">Jannaschia rubra</name>
    <dbReference type="NCBI Taxonomy" id="282197"/>
    <lineage>
        <taxon>Bacteria</taxon>
        <taxon>Pseudomonadati</taxon>
        <taxon>Pseudomonadota</taxon>
        <taxon>Alphaproteobacteria</taxon>
        <taxon>Rhodobacterales</taxon>
        <taxon>Roseobacteraceae</taxon>
        <taxon>Jannaschia</taxon>
    </lineage>
</organism>
<proteinExistence type="predicted"/>
<name>A0A0M6XLQ8_9RHOB</name>
<dbReference type="OrthoDB" id="7356934at2"/>
<dbReference type="STRING" id="282197.SAMN04488517_104146"/>
<dbReference type="Pfam" id="PF12096">
    <property type="entry name" value="DUF3572"/>
    <property type="match status" value="1"/>
</dbReference>
<dbReference type="RefSeq" id="WP_055681539.1">
    <property type="nucleotide sequence ID" value="NZ_CXPG01000012.1"/>
</dbReference>
<reference evidence="1 2" key="1">
    <citation type="submission" date="2015-07" db="EMBL/GenBank/DDBJ databases">
        <authorList>
            <person name="Noorani M."/>
        </authorList>
    </citation>
    <scope>NUCLEOTIDE SEQUENCE [LARGE SCALE GENOMIC DNA]</scope>
    <source>
        <strain evidence="1 2">CECT 5088</strain>
    </source>
</reference>
<evidence type="ECO:0000313" key="1">
    <source>
        <dbReference type="EMBL" id="CTQ32086.1"/>
    </source>
</evidence>
<evidence type="ECO:0000313" key="2">
    <source>
        <dbReference type="Proteomes" id="UP000048908"/>
    </source>
</evidence>
<protein>
    <recommendedName>
        <fullName evidence="3">DUF3572 domain-containing protein</fullName>
    </recommendedName>
</protein>
<gene>
    <name evidence="1" type="ORF">JAN5088_00848</name>
</gene>
<dbReference type="InterPro" id="IPR021955">
    <property type="entry name" value="DUF3572"/>
</dbReference>
<dbReference type="Proteomes" id="UP000048908">
    <property type="component" value="Unassembled WGS sequence"/>
</dbReference>
<sequence>MKQDDAEVIALNALAWIAGADLLDTFQSSTGVDRDTIRQAAQDPELLGAVLDFVMMDDDWVQGVCRAQSLRHETFLAARAALPGGQSPHWT</sequence>
<keyword evidence="2" id="KW-1185">Reference proteome</keyword>
<dbReference type="EMBL" id="CXPG01000012">
    <property type="protein sequence ID" value="CTQ32086.1"/>
    <property type="molecule type" value="Genomic_DNA"/>
</dbReference>